<keyword evidence="1" id="KW-0472">Membrane</keyword>
<feature type="transmembrane region" description="Helical" evidence="1">
    <location>
        <begin position="40"/>
        <end position="62"/>
    </location>
</feature>
<accession>A0ABT9XN44</accession>
<reference evidence="2 3" key="1">
    <citation type="submission" date="2023-07" db="EMBL/GenBank/DDBJ databases">
        <title>Genomic Encyclopedia of Type Strains, Phase IV (KMG-IV): sequencing the most valuable type-strain genomes for metagenomic binning, comparative biology and taxonomic classification.</title>
        <authorList>
            <person name="Goeker M."/>
        </authorList>
    </citation>
    <scope>NUCLEOTIDE SEQUENCE [LARGE SCALE GENOMIC DNA]</scope>
    <source>
        <strain evidence="2 3">DSM 4006</strain>
    </source>
</reference>
<gene>
    <name evidence="2" type="ORF">J2S03_003320</name>
</gene>
<dbReference type="Proteomes" id="UP001232973">
    <property type="component" value="Unassembled WGS sequence"/>
</dbReference>
<organism evidence="2 3">
    <name type="scientific">Alicyclobacillus cycloheptanicus</name>
    <dbReference type="NCBI Taxonomy" id="1457"/>
    <lineage>
        <taxon>Bacteria</taxon>
        <taxon>Bacillati</taxon>
        <taxon>Bacillota</taxon>
        <taxon>Bacilli</taxon>
        <taxon>Bacillales</taxon>
        <taxon>Alicyclobacillaceae</taxon>
        <taxon>Alicyclobacillus</taxon>
    </lineage>
</organism>
<sequence length="78" mass="9161">MASRQILSFVIGLGVPFVSILGVLPFTGSLHTSVLGFPFIYFWIFLWFPLTSVCLWISWYAFDRHRYQEDVVREEELD</sequence>
<feature type="transmembrane region" description="Helical" evidence="1">
    <location>
        <begin position="7"/>
        <end position="28"/>
    </location>
</feature>
<protein>
    <recommendedName>
        <fullName evidence="4">DUF3311 domain-containing protein</fullName>
    </recommendedName>
</protein>
<keyword evidence="1" id="KW-1133">Transmembrane helix</keyword>
<keyword evidence="3" id="KW-1185">Reference proteome</keyword>
<name>A0ABT9XN44_9BACL</name>
<keyword evidence="1" id="KW-0812">Transmembrane</keyword>
<dbReference type="Pfam" id="PF11755">
    <property type="entry name" value="DUF3311"/>
    <property type="match status" value="1"/>
</dbReference>
<comment type="caution">
    <text evidence="2">The sequence shown here is derived from an EMBL/GenBank/DDBJ whole genome shotgun (WGS) entry which is preliminary data.</text>
</comment>
<evidence type="ECO:0008006" key="4">
    <source>
        <dbReference type="Google" id="ProtNLM"/>
    </source>
</evidence>
<evidence type="ECO:0000313" key="3">
    <source>
        <dbReference type="Proteomes" id="UP001232973"/>
    </source>
</evidence>
<dbReference type="InterPro" id="IPR021741">
    <property type="entry name" value="DUF3311"/>
</dbReference>
<dbReference type="EMBL" id="JAUSTP010000044">
    <property type="protein sequence ID" value="MDQ0191449.1"/>
    <property type="molecule type" value="Genomic_DNA"/>
</dbReference>
<evidence type="ECO:0000256" key="1">
    <source>
        <dbReference type="SAM" id="Phobius"/>
    </source>
</evidence>
<evidence type="ECO:0000313" key="2">
    <source>
        <dbReference type="EMBL" id="MDQ0191449.1"/>
    </source>
</evidence>
<proteinExistence type="predicted"/>